<gene>
    <name evidence="4" type="ORF">FD29_GL001987</name>
</gene>
<dbReference type="InterPro" id="IPR053864">
    <property type="entry name" value="DUF6933"/>
</dbReference>
<dbReference type="InterPro" id="IPR044068">
    <property type="entry name" value="CB"/>
</dbReference>
<dbReference type="RefSeq" id="WP_057887619.1">
    <property type="nucleotide sequence ID" value="NZ_AZEZ01000032.1"/>
</dbReference>
<keyword evidence="5" id="KW-1185">Reference proteome</keyword>
<dbReference type="STRING" id="1423770.FD29_GL001987"/>
<feature type="domain" description="Core-binding (CB)" evidence="3">
    <location>
        <begin position="214"/>
        <end position="294"/>
    </location>
</feature>
<sequence>MFINVVQKAQSLFKDYPMKADKQNALANPIFSWHVKYLNYKRKKIVIFTHDASTLTVVLFDVNAKNRSQMQARFEERLADVCENVGISQTTLDEYLRVAGAWQIGPTVNRTQIGRLNDVSMIVQFYLDDHETDEASLSNDLSSSVRNVHYSSVPETLMAKNFVWHKAKVNFKKIDVTHLQDVCQKLKKLAVMDEDYSFTDDYTKFDRQIEKIGKLNDELIASFIDYIEDDYSEKTVKSYQKTLTFYLNEYLAYHFESVFDYDASSIGNLYLHGSSMTETKRVQRTMNKFYQFLAQEKLIESGFIKEMKQLMKSSIESVEDVW</sequence>
<dbReference type="PROSITE" id="PS51900">
    <property type="entry name" value="CB"/>
    <property type="match status" value="1"/>
</dbReference>
<organism evidence="4 5">
    <name type="scientific">Companilactobacillus mindensis DSM 14500</name>
    <dbReference type="NCBI Taxonomy" id="1423770"/>
    <lineage>
        <taxon>Bacteria</taxon>
        <taxon>Bacillati</taxon>
        <taxon>Bacillota</taxon>
        <taxon>Bacilli</taxon>
        <taxon>Lactobacillales</taxon>
        <taxon>Lactobacillaceae</taxon>
        <taxon>Companilactobacillus</taxon>
    </lineage>
</organism>
<dbReference type="PATRIC" id="fig|1423770.3.peg.2040"/>
<comment type="caution">
    <text evidence="4">The sequence shown here is derived from an EMBL/GenBank/DDBJ whole genome shotgun (WGS) entry which is preliminary data.</text>
</comment>
<name>A0A0R1QIW9_9LACO</name>
<evidence type="ECO:0000256" key="2">
    <source>
        <dbReference type="PROSITE-ProRule" id="PRU01248"/>
    </source>
</evidence>
<dbReference type="EMBL" id="AZEZ01000032">
    <property type="protein sequence ID" value="KRL44790.1"/>
    <property type="molecule type" value="Genomic_DNA"/>
</dbReference>
<accession>A0A0R1QIW9</accession>
<dbReference type="InterPro" id="IPR010998">
    <property type="entry name" value="Integrase_recombinase_N"/>
</dbReference>
<dbReference type="Pfam" id="PF22016">
    <property type="entry name" value="DUF6933"/>
    <property type="match status" value="1"/>
</dbReference>
<dbReference type="OrthoDB" id="9801392at2"/>
<protein>
    <submittedName>
        <fullName evidence="4">Site-specific recombinase XerD</fullName>
    </submittedName>
</protein>
<reference evidence="4 5" key="1">
    <citation type="journal article" date="2015" name="Genome Announc.">
        <title>Expanding the biotechnology potential of lactobacilli through comparative genomics of 213 strains and associated genera.</title>
        <authorList>
            <person name="Sun Z."/>
            <person name="Harris H.M."/>
            <person name="McCann A."/>
            <person name="Guo C."/>
            <person name="Argimon S."/>
            <person name="Zhang W."/>
            <person name="Yang X."/>
            <person name="Jeffery I.B."/>
            <person name="Cooney J.C."/>
            <person name="Kagawa T.F."/>
            <person name="Liu W."/>
            <person name="Song Y."/>
            <person name="Salvetti E."/>
            <person name="Wrobel A."/>
            <person name="Rasinkangas P."/>
            <person name="Parkhill J."/>
            <person name="Rea M.C."/>
            <person name="O'Sullivan O."/>
            <person name="Ritari J."/>
            <person name="Douillard F.P."/>
            <person name="Paul Ross R."/>
            <person name="Yang R."/>
            <person name="Briner A.E."/>
            <person name="Felis G.E."/>
            <person name="de Vos W.M."/>
            <person name="Barrangou R."/>
            <person name="Klaenhammer T.R."/>
            <person name="Caufield P.W."/>
            <person name="Cui Y."/>
            <person name="Zhang H."/>
            <person name="O'Toole P.W."/>
        </authorList>
    </citation>
    <scope>NUCLEOTIDE SEQUENCE [LARGE SCALE GENOMIC DNA]</scope>
    <source>
        <strain evidence="4 5">DSM 14500</strain>
    </source>
</reference>
<dbReference type="GO" id="GO:0003677">
    <property type="term" value="F:DNA binding"/>
    <property type="evidence" value="ECO:0007669"/>
    <property type="project" value="UniProtKB-UniRule"/>
</dbReference>
<evidence type="ECO:0000313" key="4">
    <source>
        <dbReference type="EMBL" id="KRL44790.1"/>
    </source>
</evidence>
<evidence type="ECO:0000259" key="3">
    <source>
        <dbReference type="PROSITE" id="PS51900"/>
    </source>
</evidence>
<keyword evidence="1 2" id="KW-0238">DNA-binding</keyword>
<evidence type="ECO:0000313" key="5">
    <source>
        <dbReference type="Proteomes" id="UP000050872"/>
    </source>
</evidence>
<evidence type="ECO:0000256" key="1">
    <source>
        <dbReference type="ARBA" id="ARBA00023125"/>
    </source>
</evidence>
<dbReference type="AlphaFoldDB" id="A0A0R1QIW9"/>
<dbReference type="Gene3D" id="1.10.150.130">
    <property type="match status" value="1"/>
</dbReference>
<proteinExistence type="predicted"/>
<dbReference type="Proteomes" id="UP000050872">
    <property type="component" value="Unassembled WGS sequence"/>
</dbReference>